<dbReference type="EMBL" id="JAGFMF010011632">
    <property type="protein sequence ID" value="KAG8518420.1"/>
    <property type="molecule type" value="Genomic_DNA"/>
</dbReference>
<sequence>MSGSRARGLRPTLLLGLLAGLRQAAAHCGLFEKCPEGFTCCGEYCCQEQDIFSGPLRVFIITFLAVLPFLCICGLIKHFCNNCRKPELDIPVDRVGPPEGPSVPPPERVRVSIPEPPPPYSEVILKPVLLRTEPPPPYSLRPEEEAGARRGRDNPAF</sequence>
<dbReference type="AlphaFoldDB" id="A0A8J6AY76"/>
<evidence type="ECO:0000313" key="4">
    <source>
        <dbReference type="EMBL" id="KAG8518420.1"/>
    </source>
</evidence>
<evidence type="ECO:0000313" key="6">
    <source>
        <dbReference type="Proteomes" id="UP000700334"/>
    </source>
</evidence>
<dbReference type="PANTHER" id="PTHR31359">
    <property type="entry name" value="TRANSMEMBRANE PROTEIN 92"/>
    <property type="match status" value="1"/>
</dbReference>
<feature type="compositionally biased region" description="Basic and acidic residues" evidence="1">
    <location>
        <begin position="141"/>
        <end position="157"/>
    </location>
</feature>
<feature type="transmembrane region" description="Helical" evidence="2">
    <location>
        <begin position="58"/>
        <end position="76"/>
    </location>
</feature>
<organism evidence="5 6">
    <name type="scientific">Galemys pyrenaicus</name>
    <name type="common">Iberian desman</name>
    <name type="synonym">Pyrenean desman</name>
    <dbReference type="NCBI Taxonomy" id="202257"/>
    <lineage>
        <taxon>Eukaryota</taxon>
        <taxon>Metazoa</taxon>
        <taxon>Chordata</taxon>
        <taxon>Craniata</taxon>
        <taxon>Vertebrata</taxon>
        <taxon>Euteleostomi</taxon>
        <taxon>Mammalia</taxon>
        <taxon>Eutheria</taxon>
        <taxon>Laurasiatheria</taxon>
        <taxon>Eulipotyphla</taxon>
        <taxon>Talpidae</taxon>
        <taxon>Galemys</taxon>
    </lineage>
</organism>
<name>A0A8J6AY76_GALPY</name>
<comment type="caution">
    <text evidence="5">The sequence shown here is derived from an EMBL/GenBank/DDBJ whole genome shotgun (WGS) entry which is preliminary data.</text>
</comment>
<feature type="chain" id="PRO_5036433764" evidence="3">
    <location>
        <begin position="27"/>
        <end position="157"/>
    </location>
</feature>
<feature type="region of interest" description="Disordered" evidence="1">
    <location>
        <begin position="134"/>
        <end position="157"/>
    </location>
</feature>
<dbReference type="EMBL" id="JAGFMF010011163">
    <property type="protein sequence ID" value="KAG8524925.1"/>
    <property type="molecule type" value="Genomic_DNA"/>
</dbReference>
<keyword evidence="2" id="KW-1133">Transmembrane helix</keyword>
<feature type="signal peptide" evidence="3">
    <location>
        <begin position="1"/>
        <end position="26"/>
    </location>
</feature>
<keyword evidence="2 5" id="KW-0812">Transmembrane</keyword>
<reference evidence="5" key="1">
    <citation type="journal article" date="2021" name="Evol. Appl.">
        <title>The genome of the Pyrenean desman and the effects of bottlenecks and inbreeding on the genomic landscape of an endangered species.</title>
        <authorList>
            <person name="Escoda L."/>
            <person name="Castresana J."/>
        </authorList>
    </citation>
    <scope>NUCLEOTIDE SEQUENCE</scope>
    <source>
        <strain evidence="5">IBE-C5619</strain>
    </source>
</reference>
<dbReference type="OrthoDB" id="9665191at2759"/>
<evidence type="ECO:0000256" key="2">
    <source>
        <dbReference type="SAM" id="Phobius"/>
    </source>
</evidence>
<gene>
    <name evidence="4" type="ORF">J0S82_000080</name>
    <name evidence="5" type="ORF">J0S82_007396</name>
</gene>
<keyword evidence="6" id="KW-1185">Reference proteome</keyword>
<keyword evidence="3" id="KW-0732">Signal</keyword>
<dbReference type="PANTHER" id="PTHR31359:SF31">
    <property type="entry name" value="TRANSMEMBRANE PROTEIN 92"/>
    <property type="match status" value="1"/>
</dbReference>
<evidence type="ECO:0000313" key="5">
    <source>
        <dbReference type="EMBL" id="KAG8524925.1"/>
    </source>
</evidence>
<dbReference type="Proteomes" id="UP000700334">
    <property type="component" value="Unassembled WGS sequence"/>
</dbReference>
<keyword evidence="2" id="KW-0472">Membrane</keyword>
<protein>
    <submittedName>
        <fullName evidence="5">Transmembrane protein 92</fullName>
    </submittedName>
</protein>
<feature type="region of interest" description="Disordered" evidence="1">
    <location>
        <begin position="94"/>
        <end position="115"/>
    </location>
</feature>
<dbReference type="GO" id="GO:0005654">
    <property type="term" value="C:nucleoplasm"/>
    <property type="evidence" value="ECO:0007669"/>
    <property type="project" value="TreeGrafter"/>
</dbReference>
<evidence type="ECO:0000256" key="1">
    <source>
        <dbReference type="SAM" id="MobiDB-lite"/>
    </source>
</evidence>
<proteinExistence type="predicted"/>
<accession>A0A8J6AY76</accession>
<evidence type="ECO:0000256" key="3">
    <source>
        <dbReference type="SAM" id="SignalP"/>
    </source>
</evidence>